<dbReference type="GO" id="GO:0006508">
    <property type="term" value="P:proteolysis"/>
    <property type="evidence" value="ECO:0007669"/>
    <property type="project" value="UniProtKB-KW"/>
</dbReference>
<evidence type="ECO:0000256" key="6">
    <source>
        <dbReference type="ARBA" id="ARBA00022676"/>
    </source>
</evidence>
<dbReference type="InterPro" id="IPR023346">
    <property type="entry name" value="Lysozyme-like_dom_sf"/>
</dbReference>
<dbReference type="InterPro" id="IPR012338">
    <property type="entry name" value="Beta-lactam/transpept-like"/>
</dbReference>
<evidence type="ECO:0000256" key="8">
    <source>
        <dbReference type="ARBA" id="ARBA00022801"/>
    </source>
</evidence>
<evidence type="ECO:0000313" key="16">
    <source>
        <dbReference type="Proteomes" id="UP000318307"/>
    </source>
</evidence>
<evidence type="ECO:0000256" key="10">
    <source>
        <dbReference type="ARBA" id="ARBA00044770"/>
    </source>
</evidence>
<evidence type="ECO:0000256" key="1">
    <source>
        <dbReference type="ARBA" id="ARBA00004752"/>
    </source>
</evidence>
<dbReference type="InterPro" id="IPR036950">
    <property type="entry name" value="PBP_transglycosylase"/>
</dbReference>
<keyword evidence="6" id="KW-0328">Glycosyltransferase</keyword>
<dbReference type="Pfam" id="PF00912">
    <property type="entry name" value="Transgly"/>
    <property type="match status" value="1"/>
</dbReference>
<comment type="similarity">
    <text evidence="3">In the N-terminal section; belongs to the glycosyltransferase 51 family.</text>
</comment>
<keyword evidence="5" id="KW-0645">Protease</keyword>
<dbReference type="Gene3D" id="3.40.710.10">
    <property type="entry name" value="DD-peptidase/beta-lactamase superfamily"/>
    <property type="match status" value="1"/>
</dbReference>
<dbReference type="RefSeq" id="WP_186443154.1">
    <property type="nucleotide sequence ID" value="NZ_VLLC01000027.1"/>
</dbReference>
<feature type="domain" description="Penicillin-binding protein transpeptidase" evidence="12">
    <location>
        <begin position="308"/>
        <end position="530"/>
    </location>
</feature>
<comment type="pathway">
    <text evidence="1">Cell wall biogenesis; peptidoglycan biosynthesis.</text>
</comment>
<evidence type="ECO:0000256" key="5">
    <source>
        <dbReference type="ARBA" id="ARBA00022670"/>
    </source>
</evidence>
<dbReference type="Gene3D" id="1.10.3810.10">
    <property type="entry name" value="Biosynthetic peptidoglycan transglycosylase-like"/>
    <property type="match status" value="1"/>
</dbReference>
<dbReference type="GO" id="GO:0004180">
    <property type="term" value="F:carboxypeptidase activity"/>
    <property type="evidence" value="ECO:0007669"/>
    <property type="project" value="UniProtKB-KW"/>
</dbReference>
<dbReference type="InterPro" id="IPR050396">
    <property type="entry name" value="Glycosyltr_51/Transpeptidase"/>
</dbReference>
<keyword evidence="8" id="KW-0378">Hydrolase</keyword>
<dbReference type="InterPro" id="IPR001460">
    <property type="entry name" value="PCN-bd_Tpept"/>
</dbReference>
<proteinExistence type="inferred from homology"/>
<evidence type="ECO:0000259" key="12">
    <source>
        <dbReference type="Pfam" id="PF00905"/>
    </source>
</evidence>
<evidence type="ECO:0000256" key="7">
    <source>
        <dbReference type="ARBA" id="ARBA00022679"/>
    </source>
</evidence>
<dbReference type="GO" id="GO:0009252">
    <property type="term" value="P:peptidoglycan biosynthetic process"/>
    <property type="evidence" value="ECO:0007669"/>
    <property type="project" value="UniProtKB-UniPathway"/>
</dbReference>
<dbReference type="AlphaFoldDB" id="A0A562RD48"/>
<dbReference type="Pfam" id="PF00905">
    <property type="entry name" value="Transpeptidase"/>
    <property type="match status" value="1"/>
</dbReference>
<evidence type="ECO:0000256" key="2">
    <source>
        <dbReference type="ARBA" id="ARBA00007090"/>
    </source>
</evidence>
<dbReference type="Pfam" id="PF06832">
    <property type="entry name" value="BiPBP_C"/>
    <property type="match status" value="1"/>
</dbReference>
<dbReference type="UniPathway" id="UPA00219"/>
<gene>
    <name evidence="15" type="ORF">LZ24_02783</name>
</gene>
<keyword evidence="7" id="KW-0808">Transferase</keyword>
<dbReference type="Proteomes" id="UP000318307">
    <property type="component" value="Unassembled WGS sequence"/>
</dbReference>
<keyword evidence="9" id="KW-0511">Multifunctional enzyme</keyword>
<evidence type="ECO:0000256" key="9">
    <source>
        <dbReference type="ARBA" id="ARBA00023268"/>
    </source>
</evidence>
<comment type="catalytic activity">
    <reaction evidence="11">
        <text>[GlcNAc-(1-&gt;4)-Mur2Ac(oyl-L-Ala-gamma-D-Glu-L-Lys-D-Ala-D-Ala)](n)-di-trans,octa-cis-undecaprenyl diphosphate + beta-D-GlcNAc-(1-&gt;4)-Mur2Ac(oyl-L-Ala-gamma-D-Glu-L-Lys-D-Ala-D-Ala)-di-trans,octa-cis-undecaprenyl diphosphate = [GlcNAc-(1-&gt;4)-Mur2Ac(oyl-L-Ala-gamma-D-Glu-L-Lys-D-Ala-D-Ala)](n+1)-di-trans,octa-cis-undecaprenyl diphosphate + di-trans,octa-cis-undecaprenyl diphosphate + H(+)</text>
        <dbReference type="Rhea" id="RHEA:23708"/>
        <dbReference type="Rhea" id="RHEA-COMP:9602"/>
        <dbReference type="Rhea" id="RHEA-COMP:9603"/>
        <dbReference type="ChEBI" id="CHEBI:15378"/>
        <dbReference type="ChEBI" id="CHEBI:58405"/>
        <dbReference type="ChEBI" id="CHEBI:60033"/>
        <dbReference type="ChEBI" id="CHEBI:78435"/>
        <dbReference type="EC" id="2.4.99.28"/>
    </reaction>
</comment>
<feature type="domain" description="Penicillin-binding C-terminal" evidence="14">
    <location>
        <begin position="627"/>
        <end position="698"/>
    </location>
</feature>
<accession>A0A562RD48</accession>
<protein>
    <recommendedName>
        <fullName evidence="10">peptidoglycan glycosyltransferase</fullName>
        <ecNumber evidence="10">2.4.99.28</ecNumber>
    </recommendedName>
</protein>
<feature type="domain" description="Glycosyl transferase family 51" evidence="13">
    <location>
        <begin position="63"/>
        <end position="226"/>
    </location>
</feature>
<dbReference type="PANTHER" id="PTHR32282">
    <property type="entry name" value="BINDING PROTEIN TRANSPEPTIDASE, PUTATIVE-RELATED"/>
    <property type="match status" value="1"/>
</dbReference>
<keyword evidence="4" id="KW-0121">Carboxypeptidase</keyword>
<dbReference type="EMBL" id="VLLC01000027">
    <property type="protein sequence ID" value="TWI66948.1"/>
    <property type="molecule type" value="Genomic_DNA"/>
</dbReference>
<evidence type="ECO:0000313" key="15">
    <source>
        <dbReference type="EMBL" id="TWI66948.1"/>
    </source>
</evidence>
<dbReference type="EC" id="2.4.99.28" evidence="10"/>
<dbReference type="GO" id="GO:0008658">
    <property type="term" value="F:penicillin binding"/>
    <property type="evidence" value="ECO:0007669"/>
    <property type="project" value="InterPro"/>
</dbReference>
<dbReference type="InterPro" id="IPR001264">
    <property type="entry name" value="Glyco_trans_51"/>
</dbReference>
<dbReference type="SUPFAM" id="SSF56601">
    <property type="entry name" value="beta-lactamase/transpeptidase-like"/>
    <property type="match status" value="1"/>
</dbReference>
<comment type="caution">
    <text evidence="15">The sequence shown here is derived from an EMBL/GenBank/DDBJ whole genome shotgun (WGS) entry which is preliminary data.</text>
</comment>
<dbReference type="InterPro" id="IPR009647">
    <property type="entry name" value="PBP_C"/>
</dbReference>
<dbReference type="GO" id="GO:0030288">
    <property type="term" value="C:outer membrane-bounded periplasmic space"/>
    <property type="evidence" value="ECO:0007669"/>
    <property type="project" value="TreeGrafter"/>
</dbReference>
<dbReference type="SUPFAM" id="SSF53955">
    <property type="entry name" value="Lysozyme-like"/>
    <property type="match status" value="1"/>
</dbReference>
<name>A0A562RD48_9BACT</name>
<sequence>MKKIFLSAAAVATAMLVIASLWLRSELRPLPEELTPTGRQERIRLLDYQGRPLTLSREEGLNTTDLAELDTIPLLLRQAILLAEDQRFFQHRGTDWQAVSHALFQNIRAGRNIRGASSITEQTIRILHPRPRTLSSRILESMEAHLLERRFSKADILAFYLNQVPYPDRCRGVVQAANYLFDRDLSTLSHAEIITLAVLPRAPQSLHPGRYPERLEKRSRALALRMVESGLLEKNALERAWRIPDLNQASIPVHAPFFVRFVRERIPHDLADNPRIRTTLDASLQHRVQQLLDRRTEQMENRKVSNGAAIVLCHRSGAIRAWAVAGNGDERPGGKINAALAPRQPGSALKPFAYAMALEKDWTAATPIEDTPISTPVGTGLHDYRNYSRNSYGTLPLRDALANSLNLAAIRTVRHVGTAPFLATLRDCGLRSLTRNAEFYGDGLVLGNGEVSLLELTEAYAVLAMDGQKIPLRFLGDAAGPLLPPKKIFRKDTARLIADILSDPEARKYEFGPLMNFPVQTAIKTGTSSDHRDAWAFGFDHQHTVGIWMGNLDRSPMQGLAGASGPVPLLRAIFTELNRNQPTRGLAKPEELVKQDICMQKKGEECTAFRSEWLPSMTSPLPPSAGQPEEIRLVRPSDGLALAMDPRIPNQQQRLVFSVEGAGEGAHYRWYINGGFLGEGRSPDIEWQISPGQYSIRVEIFMDGRDMVQKSARIQVLGGMQAKREP</sequence>
<comment type="similarity">
    <text evidence="2">In the C-terminal section; belongs to the transpeptidase family.</text>
</comment>
<dbReference type="PANTHER" id="PTHR32282:SF15">
    <property type="entry name" value="PENICILLIN-BINDING PROTEIN 1C"/>
    <property type="match status" value="1"/>
</dbReference>
<evidence type="ECO:0000256" key="11">
    <source>
        <dbReference type="ARBA" id="ARBA00049902"/>
    </source>
</evidence>
<evidence type="ECO:0000256" key="4">
    <source>
        <dbReference type="ARBA" id="ARBA00022645"/>
    </source>
</evidence>
<evidence type="ECO:0000259" key="14">
    <source>
        <dbReference type="Pfam" id="PF06832"/>
    </source>
</evidence>
<keyword evidence="16" id="KW-1185">Reference proteome</keyword>
<reference evidence="15 16" key="1">
    <citation type="submission" date="2019-07" db="EMBL/GenBank/DDBJ databases">
        <title>Genome sequencing of 100 strains of the haloalkaliphilic chemolithoautotrophic sulfur-oxidizing bacterium Thioalkalivibrio.</title>
        <authorList>
            <person name="Muyzer G."/>
        </authorList>
    </citation>
    <scope>NUCLEOTIDE SEQUENCE [LARGE SCALE GENOMIC DNA]</scope>
    <source>
        <strain evidence="15 16">ASO4-4</strain>
    </source>
</reference>
<dbReference type="GO" id="GO:0008955">
    <property type="term" value="F:peptidoglycan glycosyltransferase activity"/>
    <property type="evidence" value="ECO:0007669"/>
    <property type="project" value="UniProtKB-EC"/>
</dbReference>
<evidence type="ECO:0000256" key="3">
    <source>
        <dbReference type="ARBA" id="ARBA00007739"/>
    </source>
</evidence>
<evidence type="ECO:0000259" key="13">
    <source>
        <dbReference type="Pfam" id="PF00912"/>
    </source>
</evidence>
<organism evidence="15 16">
    <name type="scientific">Desulfobotulus alkaliphilus</name>
    <dbReference type="NCBI Taxonomy" id="622671"/>
    <lineage>
        <taxon>Bacteria</taxon>
        <taxon>Pseudomonadati</taxon>
        <taxon>Thermodesulfobacteriota</taxon>
        <taxon>Desulfobacteria</taxon>
        <taxon>Desulfobacterales</taxon>
        <taxon>Desulfobacteraceae</taxon>
        <taxon>Desulfobotulus</taxon>
    </lineage>
</organism>